<evidence type="ECO:0000259" key="2">
    <source>
        <dbReference type="Pfam" id="PF01232"/>
    </source>
</evidence>
<dbReference type="Pfam" id="PF01232">
    <property type="entry name" value="Mannitol_dh"/>
    <property type="match status" value="1"/>
</dbReference>
<dbReference type="EMBL" id="BNAO01000007">
    <property type="protein sequence ID" value="GHG73786.1"/>
    <property type="molecule type" value="Genomic_DNA"/>
</dbReference>
<dbReference type="InterPro" id="IPR036291">
    <property type="entry name" value="NAD(P)-bd_dom_sf"/>
</dbReference>
<dbReference type="InterPro" id="IPR000669">
    <property type="entry name" value="Mannitol_DH"/>
</dbReference>
<keyword evidence="1" id="KW-0560">Oxidoreductase</keyword>
<dbReference type="RefSeq" id="WP_189433544.1">
    <property type="nucleotide sequence ID" value="NZ_BNAO01000007.1"/>
</dbReference>
<gene>
    <name evidence="4" type="ORF">GCM10010919_26940</name>
</gene>
<reference evidence="5" key="1">
    <citation type="journal article" date="2019" name="Int. J. Syst. Evol. Microbiol.">
        <title>The Global Catalogue of Microorganisms (GCM) 10K type strain sequencing project: providing services to taxonomists for standard genome sequencing and annotation.</title>
        <authorList>
            <consortium name="The Broad Institute Genomics Platform"/>
            <consortium name="The Broad Institute Genome Sequencing Center for Infectious Disease"/>
            <person name="Wu L."/>
            <person name="Ma J."/>
        </authorList>
    </citation>
    <scope>NUCLEOTIDE SEQUENCE [LARGE SCALE GENOMIC DNA]</scope>
    <source>
        <strain evidence="5">CGMCC 1.7003</strain>
    </source>
</reference>
<dbReference type="SUPFAM" id="SSF51735">
    <property type="entry name" value="NAD(P)-binding Rossmann-fold domains"/>
    <property type="match status" value="1"/>
</dbReference>
<organism evidence="4 5">
    <name type="scientific">Alishewanella longhuensis</name>
    <dbReference type="NCBI Taxonomy" id="1091037"/>
    <lineage>
        <taxon>Bacteria</taxon>
        <taxon>Pseudomonadati</taxon>
        <taxon>Pseudomonadota</taxon>
        <taxon>Gammaproteobacteria</taxon>
        <taxon>Alteromonadales</taxon>
        <taxon>Alteromonadaceae</taxon>
        <taxon>Alishewanella</taxon>
    </lineage>
</organism>
<keyword evidence="5" id="KW-1185">Reference proteome</keyword>
<feature type="domain" description="Mannitol dehydrogenase N-terminal" evidence="2">
    <location>
        <begin position="31"/>
        <end position="274"/>
    </location>
</feature>
<dbReference type="InterPro" id="IPR008927">
    <property type="entry name" value="6-PGluconate_DH-like_C_sf"/>
</dbReference>
<dbReference type="Proteomes" id="UP000659697">
    <property type="component" value="Unassembled WGS sequence"/>
</dbReference>
<dbReference type="PANTHER" id="PTHR43362:SF1">
    <property type="entry name" value="MANNITOL DEHYDROGENASE 2-RELATED"/>
    <property type="match status" value="1"/>
</dbReference>
<evidence type="ECO:0000313" key="5">
    <source>
        <dbReference type="Proteomes" id="UP000659697"/>
    </source>
</evidence>
<dbReference type="Gene3D" id="3.40.50.720">
    <property type="entry name" value="NAD(P)-binding Rossmann-like Domain"/>
    <property type="match status" value="1"/>
</dbReference>
<evidence type="ECO:0000256" key="1">
    <source>
        <dbReference type="ARBA" id="ARBA00023002"/>
    </source>
</evidence>
<proteinExistence type="predicted"/>
<dbReference type="PRINTS" id="PR00084">
    <property type="entry name" value="MTLDHDRGNASE"/>
</dbReference>
<evidence type="ECO:0000313" key="4">
    <source>
        <dbReference type="EMBL" id="GHG73786.1"/>
    </source>
</evidence>
<name>A0ABQ3L0N9_9ALTE</name>
<feature type="domain" description="Mannitol dehydrogenase C-terminal" evidence="3">
    <location>
        <begin position="283"/>
        <end position="474"/>
    </location>
</feature>
<dbReference type="InterPro" id="IPR013131">
    <property type="entry name" value="Mannitol_DH_N"/>
</dbReference>
<dbReference type="InterPro" id="IPR050988">
    <property type="entry name" value="Mannitol_DH/Oxidoreductase"/>
</dbReference>
<sequence length="494" mass="53886">MEHLSNSTLASLNGKLPVPAYRLAEVKPQIGIVHLGPGAFFRGHQAFYTDQALQYGGDWAISAVSMRSADVSQALMPQDGLYTLAVLDSQTSYQIIGSVQEILIASEQYAAVFARLTASSTRYVTMTITEKGYCLNAAGELDLNHPQIQQDLSGNSQAVTAIGLLASALAARYQANVAPFCVISCDNLTDNGHKLRRALISYAAQNDPALANWLEQQLISPCTMVDSITPATDDALRTNVTAEIDLTDNWPIKREAFVQWVIEDILPSERPAWQQAGVIYAADVSAFEKAKLRLLNAPHSTLAYTGYLLGYETVFDAMQDEQLVAQIQQMVSAEIIPSFIAPAELDVQQYSAEIFARFRNPAIRHLLAQIAWDGSQKIPMRILPAIKDNLTAGRSIERLCSCLAAWFLFIRRRASEGEKLIDPLAETLLAVTAQCTGKASHDVPLFLAVDAVFPAELSLNSEFLAAVMAAYQHVSVFVAQHTISQNPAKKSGAI</sequence>
<dbReference type="PANTHER" id="PTHR43362">
    <property type="entry name" value="MANNITOL DEHYDROGENASE DSF1-RELATED"/>
    <property type="match status" value="1"/>
</dbReference>
<evidence type="ECO:0000259" key="3">
    <source>
        <dbReference type="Pfam" id="PF08125"/>
    </source>
</evidence>
<dbReference type="InterPro" id="IPR013118">
    <property type="entry name" value="Mannitol_DH_C"/>
</dbReference>
<dbReference type="Gene3D" id="1.10.1040.10">
    <property type="entry name" value="N-(1-d-carboxylethyl)-l-norvaline Dehydrogenase, domain 2"/>
    <property type="match status" value="1"/>
</dbReference>
<dbReference type="Pfam" id="PF08125">
    <property type="entry name" value="Mannitol_dh_C"/>
    <property type="match status" value="1"/>
</dbReference>
<dbReference type="SUPFAM" id="SSF48179">
    <property type="entry name" value="6-phosphogluconate dehydrogenase C-terminal domain-like"/>
    <property type="match status" value="1"/>
</dbReference>
<accession>A0ABQ3L0N9</accession>
<comment type="caution">
    <text evidence="4">The sequence shown here is derived from an EMBL/GenBank/DDBJ whole genome shotgun (WGS) entry which is preliminary data.</text>
</comment>
<dbReference type="InterPro" id="IPR013328">
    <property type="entry name" value="6PGD_dom2"/>
</dbReference>
<protein>
    <submittedName>
        <fullName evidence="4">Mannitol 2-dehydrogenase</fullName>
    </submittedName>
</protein>